<reference evidence="2 3" key="1">
    <citation type="journal article" date="2019" name="Sci. Rep.">
        <title>Orb-weaving spider Araneus ventricosus genome elucidates the spidroin gene catalogue.</title>
        <authorList>
            <person name="Kono N."/>
            <person name="Nakamura H."/>
            <person name="Ohtoshi R."/>
            <person name="Moran D.A.P."/>
            <person name="Shinohara A."/>
            <person name="Yoshida Y."/>
            <person name="Fujiwara M."/>
            <person name="Mori M."/>
            <person name="Tomita M."/>
            <person name="Arakawa K."/>
        </authorList>
    </citation>
    <scope>NUCLEOTIDE SEQUENCE [LARGE SCALE GENOMIC DNA]</scope>
</reference>
<dbReference type="GO" id="GO:0003676">
    <property type="term" value="F:nucleic acid binding"/>
    <property type="evidence" value="ECO:0007669"/>
    <property type="project" value="InterPro"/>
</dbReference>
<protein>
    <recommendedName>
        <fullName evidence="1">RNase H type-1 domain-containing protein</fullName>
    </recommendedName>
</protein>
<feature type="domain" description="RNase H type-1" evidence="1">
    <location>
        <begin position="275"/>
        <end position="404"/>
    </location>
</feature>
<dbReference type="Gene3D" id="3.30.420.10">
    <property type="entry name" value="Ribonuclease H-like superfamily/Ribonuclease H"/>
    <property type="match status" value="1"/>
</dbReference>
<organism evidence="2 3">
    <name type="scientific">Araneus ventricosus</name>
    <name type="common">Orbweaver spider</name>
    <name type="synonym">Epeira ventricosa</name>
    <dbReference type="NCBI Taxonomy" id="182803"/>
    <lineage>
        <taxon>Eukaryota</taxon>
        <taxon>Metazoa</taxon>
        <taxon>Ecdysozoa</taxon>
        <taxon>Arthropoda</taxon>
        <taxon>Chelicerata</taxon>
        <taxon>Arachnida</taxon>
        <taxon>Araneae</taxon>
        <taxon>Araneomorphae</taxon>
        <taxon>Entelegynae</taxon>
        <taxon>Araneoidea</taxon>
        <taxon>Araneidae</taxon>
        <taxon>Araneus</taxon>
    </lineage>
</organism>
<dbReference type="InterPro" id="IPR036397">
    <property type="entry name" value="RNaseH_sf"/>
</dbReference>
<dbReference type="CDD" id="cd09276">
    <property type="entry name" value="Rnase_HI_RT_non_LTR"/>
    <property type="match status" value="1"/>
</dbReference>
<dbReference type="InterPro" id="IPR002156">
    <property type="entry name" value="RNaseH_domain"/>
</dbReference>
<evidence type="ECO:0000313" key="2">
    <source>
        <dbReference type="EMBL" id="GBM86066.1"/>
    </source>
</evidence>
<dbReference type="PANTHER" id="PTHR33332">
    <property type="entry name" value="REVERSE TRANSCRIPTASE DOMAIN-CONTAINING PROTEIN"/>
    <property type="match status" value="1"/>
</dbReference>
<name>A0A4Y2JA24_ARAVE</name>
<evidence type="ECO:0000313" key="3">
    <source>
        <dbReference type="Proteomes" id="UP000499080"/>
    </source>
</evidence>
<gene>
    <name evidence="2" type="primary">R1A1-elementORF2_487</name>
    <name evidence="2" type="ORF">AVEN_3893_1</name>
</gene>
<comment type="caution">
    <text evidence="2">The sequence shown here is derived from an EMBL/GenBank/DDBJ whole genome shotgun (WGS) entry which is preliminary data.</text>
</comment>
<keyword evidence="3" id="KW-1185">Reference proteome</keyword>
<dbReference type="AlphaFoldDB" id="A0A4Y2JA24"/>
<dbReference type="SUPFAM" id="SSF53098">
    <property type="entry name" value="Ribonuclease H-like"/>
    <property type="match status" value="1"/>
</dbReference>
<dbReference type="PROSITE" id="PS50879">
    <property type="entry name" value="RNASE_H_1"/>
    <property type="match status" value="1"/>
</dbReference>
<proteinExistence type="predicted"/>
<dbReference type="EMBL" id="BGPR01003283">
    <property type="protein sequence ID" value="GBM86066.1"/>
    <property type="molecule type" value="Genomic_DNA"/>
</dbReference>
<dbReference type="Proteomes" id="UP000499080">
    <property type="component" value="Unassembled WGS sequence"/>
</dbReference>
<dbReference type="Pfam" id="PF00075">
    <property type="entry name" value="RNase_H"/>
    <property type="match status" value="1"/>
</dbReference>
<accession>A0A4Y2JA24</accession>
<evidence type="ECO:0000259" key="1">
    <source>
        <dbReference type="PROSITE" id="PS50879"/>
    </source>
</evidence>
<dbReference type="InterPro" id="IPR012337">
    <property type="entry name" value="RNaseH-like_sf"/>
</dbReference>
<sequence length="430" mass="50284">MVEDGYITKESRKVPVWDQSCVLVANELLNDFEFDGNHRIQAFADDIIILMRATASYLDYCLRNDIMKELENWAAKFRLKFSKSKTKYIMFKYKKDIAHFPEIKMYGERISYSKIIKYLGILFDPNLSFIPHLNEVQEKVFKLNEKLRRITRATWGLKPQVVKEIYKTVVEKLIQYGSVIWYKDIVKINNKLIQIQRQPLLGITKTYRTVSNEAIQVLSGCPPLDLKIRIENDMARQIRRNKLNKIIDDKISFEYEKRILPWKTLKIDWNYYMEEMKGLMIFTDGSKIDGRVGCTFVVFYNKTELDYRKFRLNDSSTVFMAEVIAIQQAVQYVKANHLGQVNIISDSRSALMALSAVEEARDIINNIKEDIKEYKGKITLTWIRAQMGNFGNERADQLAKEAILISDETISFVPSKNQIKNEGNKIIKDL</sequence>
<dbReference type="GO" id="GO:0004523">
    <property type="term" value="F:RNA-DNA hybrid ribonuclease activity"/>
    <property type="evidence" value="ECO:0007669"/>
    <property type="project" value="InterPro"/>
</dbReference>
<dbReference type="OrthoDB" id="411871at2759"/>